<dbReference type="Gene3D" id="1.10.10.2840">
    <property type="entry name" value="PucR C-terminal helix-turn-helix domain"/>
    <property type="match status" value="1"/>
</dbReference>
<evidence type="ECO:0000259" key="4">
    <source>
        <dbReference type="Pfam" id="PF13556"/>
    </source>
</evidence>
<dbReference type="Pfam" id="PF17853">
    <property type="entry name" value="GGDEF_2"/>
    <property type="match status" value="1"/>
</dbReference>
<name>A0ABV8K4J2_9BACL</name>
<dbReference type="InterPro" id="IPR025736">
    <property type="entry name" value="PucR_C-HTH_dom"/>
</dbReference>
<dbReference type="InterPro" id="IPR042070">
    <property type="entry name" value="PucR_C-HTH_sf"/>
</dbReference>
<evidence type="ECO:0000313" key="7">
    <source>
        <dbReference type="Proteomes" id="UP001595715"/>
    </source>
</evidence>
<dbReference type="PANTHER" id="PTHR33744">
    <property type="entry name" value="CARBOHYDRATE DIACID REGULATOR"/>
    <property type="match status" value="1"/>
</dbReference>
<evidence type="ECO:0000259" key="5">
    <source>
        <dbReference type="Pfam" id="PF17853"/>
    </source>
</evidence>
<feature type="domain" description="PucR C-terminal helix-turn-helix" evidence="4">
    <location>
        <begin position="516"/>
        <end position="573"/>
    </location>
</feature>
<dbReference type="RefSeq" id="WP_377719584.1">
    <property type="nucleotide sequence ID" value="NZ_JBHSAM010000028.1"/>
</dbReference>
<evidence type="ECO:0000259" key="3">
    <source>
        <dbReference type="Pfam" id="PF07905"/>
    </source>
</evidence>
<proteinExistence type="inferred from homology"/>
<gene>
    <name evidence="6" type="ORF">ACFOZ8_14945</name>
</gene>
<keyword evidence="7" id="KW-1185">Reference proteome</keyword>
<comment type="similarity">
    <text evidence="1">Belongs to the CdaR family.</text>
</comment>
<comment type="caution">
    <text evidence="6">The sequence shown here is derived from an EMBL/GenBank/DDBJ whole genome shotgun (WGS) entry which is preliminary data.</text>
</comment>
<organism evidence="6 7">
    <name type="scientific">Paenibacillus xanthanilyticus</name>
    <dbReference type="NCBI Taxonomy" id="1783531"/>
    <lineage>
        <taxon>Bacteria</taxon>
        <taxon>Bacillati</taxon>
        <taxon>Bacillota</taxon>
        <taxon>Bacilli</taxon>
        <taxon>Bacillales</taxon>
        <taxon>Paenibacillaceae</taxon>
        <taxon>Paenibacillus</taxon>
    </lineage>
</organism>
<evidence type="ECO:0000256" key="1">
    <source>
        <dbReference type="ARBA" id="ARBA00006754"/>
    </source>
</evidence>
<dbReference type="Pfam" id="PF13556">
    <property type="entry name" value="HTH_30"/>
    <property type="match status" value="1"/>
</dbReference>
<dbReference type="Pfam" id="PF07905">
    <property type="entry name" value="PucR"/>
    <property type="match status" value="1"/>
</dbReference>
<feature type="domain" description="CdaR GGDEF-like" evidence="5">
    <location>
        <begin position="344"/>
        <end position="462"/>
    </location>
</feature>
<feature type="compositionally biased region" description="Basic and acidic residues" evidence="2">
    <location>
        <begin position="13"/>
        <end position="25"/>
    </location>
</feature>
<dbReference type="Proteomes" id="UP001595715">
    <property type="component" value="Unassembled WGS sequence"/>
</dbReference>
<evidence type="ECO:0000313" key="6">
    <source>
        <dbReference type="EMBL" id="MFC4100935.1"/>
    </source>
</evidence>
<accession>A0ABV8K4J2</accession>
<dbReference type="PANTHER" id="PTHR33744:SF1">
    <property type="entry name" value="DNA-BINDING TRANSCRIPTIONAL ACTIVATOR ADER"/>
    <property type="match status" value="1"/>
</dbReference>
<reference evidence="7" key="1">
    <citation type="journal article" date="2019" name="Int. J. Syst. Evol. Microbiol.">
        <title>The Global Catalogue of Microorganisms (GCM) 10K type strain sequencing project: providing services to taxonomists for standard genome sequencing and annotation.</title>
        <authorList>
            <consortium name="The Broad Institute Genomics Platform"/>
            <consortium name="The Broad Institute Genome Sequencing Center for Infectious Disease"/>
            <person name="Wu L."/>
            <person name="Ma J."/>
        </authorList>
    </citation>
    <scope>NUCLEOTIDE SEQUENCE [LARGE SCALE GENOMIC DNA]</scope>
    <source>
        <strain evidence="7">IBRC-M 10987</strain>
    </source>
</reference>
<feature type="region of interest" description="Disordered" evidence="2">
    <location>
        <begin position="1"/>
        <end position="33"/>
    </location>
</feature>
<dbReference type="InterPro" id="IPR012914">
    <property type="entry name" value="PucR_dom"/>
</dbReference>
<dbReference type="InterPro" id="IPR051448">
    <property type="entry name" value="CdaR-like_regulators"/>
</dbReference>
<protein>
    <submittedName>
        <fullName evidence="6">PucR family transcriptional regulator</fullName>
    </submittedName>
</protein>
<sequence length="581" mass="63720">MAETKRMAPLSEDGEHAPMDLDARSGSEGPLSYANVKPRRDGVVFTVAGFIESGPIRDCALIAGAKGLDGAVNRINAIELPEDISWVRPGELVMTTGRLLRDHPQRCVETVEALAERGASALGIRFSAETDPLPQEAVELAERFGLPLIVLPKEAEFTAIKRELLGSVIEQESAQLAAIEERVQSVSRMLSGGSGIIAFMDHLEALLGNPLAIVRKGKESIYSRRLREGSESSGGLVAGDWLFEEAVLTSKGRGYRYPVEWCLRDESVAANEPAGQLYVSDISSNMPASAYLILIASERTITSVDALTMDRLHALAGLELSNSEALREAKNKYTENFLLDWLSGRLASRTDIRLRAEAVGNSISVDRPFTAALLGLQEADEQTLKAAADRIASSYFPEHGPIFAGVYERELVLVMPGERKADAKLMAELQAICGQRELFMYVGKQGSAEKLYASLTAAKRAKQVAAICRLDSKLVCYEDLGIYSLLYLVPRGDEWDAVLERYIEPILAADRKGGSLMETLEAYFRSNGNVRLTSEMLETHYNTVVYRLEKARQLLGADLDNAEVRLQLQLAIKMYRMGAQG</sequence>
<dbReference type="InterPro" id="IPR041522">
    <property type="entry name" value="CdaR_GGDEF"/>
</dbReference>
<evidence type="ECO:0000256" key="2">
    <source>
        <dbReference type="SAM" id="MobiDB-lite"/>
    </source>
</evidence>
<dbReference type="EMBL" id="JBHSAM010000028">
    <property type="protein sequence ID" value="MFC4100935.1"/>
    <property type="molecule type" value="Genomic_DNA"/>
</dbReference>
<feature type="domain" description="Purine catabolism PurC-like" evidence="3">
    <location>
        <begin position="57"/>
        <end position="164"/>
    </location>
</feature>